<dbReference type="Proteomes" id="UP000292235">
    <property type="component" value="Chromosome"/>
</dbReference>
<evidence type="ECO:0000256" key="1">
    <source>
        <dbReference type="SAM" id="MobiDB-lite"/>
    </source>
</evidence>
<evidence type="ECO:0008006" key="4">
    <source>
        <dbReference type="Google" id="ProtNLM"/>
    </source>
</evidence>
<dbReference type="AlphaFoldDB" id="A0A4P6Q5I3"/>
<organism evidence="2 3">
    <name type="scientific">Streptomonospora litoralis</name>
    <dbReference type="NCBI Taxonomy" id="2498135"/>
    <lineage>
        <taxon>Bacteria</taxon>
        <taxon>Bacillati</taxon>
        <taxon>Actinomycetota</taxon>
        <taxon>Actinomycetes</taxon>
        <taxon>Streptosporangiales</taxon>
        <taxon>Nocardiopsidaceae</taxon>
        <taxon>Streptomonospora</taxon>
    </lineage>
</organism>
<dbReference type="InterPro" id="IPR013494">
    <property type="entry name" value="CHP02678"/>
</dbReference>
<dbReference type="Pfam" id="PF09661">
    <property type="entry name" value="DUF2398"/>
    <property type="match status" value="1"/>
</dbReference>
<feature type="compositionally biased region" description="Low complexity" evidence="1">
    <location>
        <begin position="402"/>
        <end position="415"/>
    </location>
</feature>
<feature type="compositionally biased region" description="Low complexity" evidence="1">
    <location>
        <begin position="385"/>
        <end position="395"/>
    </location>
</feature>
<protein>
    <recommendedName>
        <fullName evidence="4">TIGR02678 family protein</fullName>
    </recommendedName>
</protein>
<dbReference type="RefSeq" id="WP_131100558.1">
    <property type="nucleotide sequence ID" value="NZ_CP036455.1"/>
</dbReference>
<reference evidence="2 3" key="1">
    <citation type="submission" date="2019-02" db="EMBL/GenBank/DDBJ databases">
        <authorList>
            <person name="Khodamoradi S."/>
            <person name="Hahnke R.L."/>
            <person name="Kaempfer P."/>
            <person name="Schumann P."/>
            <person name="Rohde M."/>
            <person name="Steinert M."/>
            <person name="Luzhetskyy A."/>
            <person name="Wink J."/>
            <person name="Ruckert C."/>
        </authorList>
    </citation>
    <scope>NUCLEOTIDE SEQUENCE [LARGE SCALE GENOMIC DNA]</scope>
    <source>
        <strain evidence="2 3">M2</strain>
    </source>
</reference>
<name>A0A4P6Q5I3_9ACTN</name>
<proteinExistence type="predicted"/>
<dbReference type="OrthoDB" id="188354at2"/>
<accession>A0A4P6Q5I3</accession>
<sequence>MTSTEDIALTGERQAAARRLLADPIVTERTHPEDFALIRAHSDWLIQRFRRVLGYDLTVAADHARLAKTGLVRAAARPLSRPSGAYFTPRAYTYLALCLAVLVEAPSPITLSRLAGDVAAAADEAGLALDPRERSGERRAFSVALRKLCAWGAVAEEREGGLTDYADDPAQQVRLNVHHAVVRRVVAHPPHATADARAFVDGHDTTDPASEDTGEVALRRTLAETAVLYRADLSERQRRRLATHQWRAVAELGELLGCDAEIRAEGIALIMPGDAAAEGVTAFPSADPVGQAALLLLENLVARLRPGAVPQSGVEVPEDVLTAELARVHAADARPGHGARSALRHEPDPDTLTARALRLLHETGMLHHPDPASGDRAGWRLRAAAARYGGRPADAPGGGTPPAGSAPTGHGPSPGAEEEPASPL</sequence>
<dbReference type="EMBL" id="CP036455">
    <property type="protein sequence ID" value="QBI55996.1"/>
    <property type="molecule type" value="Genomic_DNA"/>
</dbReference>
<feature type="region of interest" description="Disordered" evidence="1">
    <location>
        <begin position="385"/>
        <end position="424"/>
    </location>
</feature>
<dbReference type="KEGG" id="strr:EKD16_21200"/>
<gene>
    <name evidence="2" type="ORF">EKD16_21200</name>
</gene>
<evidence type="ECO:0000313" key="2">
    <source>
        <dbReference type="EMBL" id="QBI55996.1"/>
    </source>
</evidence>
<keyword evidence="3" id="KW-1185">Reference proteome</keyword>
<evidence type="ECO:0000313" key="3">
    <source>
        <dbReference type="Proteomes" id="UP000292235"/>
    </source>
</evidence>